<dbReference type="EMBL" id="RKIK01000183">
    <property type="protein sequence ID" value="ROV56456.1"/>
    <property type="molecule type" value="Genomic_DNA"/>
</dbReference>
<dbReference type="Proteomes" id="UP000278792">
    <property type="component" value="Unassembled WGS sequence"/>
</dbReference>
<sequence length="217" mass="24688">MNDFYKTRIVFSMPLYAGTEGEAGGVYNELLYRKSLANQLGYDTEFHNHWESLTKFNPKTDVFHVFMANNGMLDFVIKLKSYGFKVVVSPILDTRWSAKKVWFFVSLIYNLRVIHAHLKSARQICTISDVICSRSEQESEMLSIGLKTNRSKIHCVLNSPKNSIVTHSNLKSTNKKDIVFFLGNWGTERKNVQRLVRAMEGVDAKLVIAGAASDTKI</sequence>
<evidence type="ECO:0000313" key="1">
    <source>
        <dbReference type="EMBL" id="ROV56456.1"/>
    </source>
</evidence>
<comment type="caution">
    <text evidence="1">The sequence shown here is derived from an EMBL/GenBank/DDBJ whole genome shotgun (WGS) entry which is preliminary data.</text>
</comment>
<protein>
    <recommendedName>
        <fullName evidence="3">Glycosyltransferase</fullName>
    </recommendedName>
</protein>
<dbReference type="RefSeq" id="WP_123783943.1">
    <property type="nucleotide sequence ID" value="NZ_RKIK01000183.1"/>
</dbReference>
<evidence type="ECO:0008006" key="3">
    <source>
        <dbReference type="Google" id="ProtNLM"/>
    </source>
</evidence>
<dbReference type="AlphaFoldDB" id="A0A3N3DPU1"/>
<accession>A0A3N3DPU1</accession>
<dbReference type="SUPFAM" id="SSF53756">
    <property type="entry name" value="UDP-Glycosyltransferase/glycogen phosphorylase"/>
    <property type="match status" value="1"/>
</dbReference>
<proteinExistence type="predicted"/>
<evidence type="ECO:0000313" key="2">
    <source>
        <dbReference type="Proteomes" id="UP000278792"/>
    </source>
</evidence>
<gene>
    <name evidence="1" type="ORF">EGH82_23515</name>
</gene>
<organism evidence="1 2">
    <name type="scientific">Vibrio ponticus</name>
    <dbReference type="NCBI Taxonomy" id="265668"/>
    <lineage>
        <taxon>Bacteria</taxon>
        <taxon>Pseudomonadati</taxon>
        <taxon>Pseudomonadota</taxon>
        <taxon>Gammaproteobacteria</taxon>
        <taxon>Vibrionales</taxon>
        <taxon>Vibrionaceae</taxon>
        <taxon>Vibrio</taxon>
    </lineage>
</organism>
<name>A0A3N3DPU1_9VIBR</name>
<reference evidence="1 2" key="1">
    <citation type="submission" date="2018-11" db="EMBL/GenBank/DDBJ databases">
        <title>Vibrio ponticus strain CAIM 1751 pathogenic for the snapper Lutjanus guttatus.</title>
        <authorList>
            <person name="Soto-Rodriguez S."/>
            <person name="Lozano-Olvera R."/>
            <person name="Gomez-Gil B."/>
        </authorList>
    </citation>
    <scope>NUCLEOTIDE SEQUENCE [LARGE SCALE GENOMIC DNA]</scope>
    <source>
        <strain evidence="1 2">CAIM 1751</strain>
    </source>
</reference>